<evidence type="ECO:0000256" key="6">
    <source>
        <dbReference type="SAM" id="SignalP"/>
    </source>
</evidence>
<evidence type="ECO:0000256" key="4">
    <source>
        <dbReference type="ARBA" id="ARBA00022821"/>
    </source>
</evidence>
<feature type="domain" description="Defensin-like" evidence="7">
    <location>
        <begin position="37"/>
        <end position="83"/>
    </location>
</feature>
<keyword evidence="9" id="KW-1185">Reference proteome</keyword>
<evidence type="ECO:0000256" key="2">
    <source>
        <dbReference type="ARBA" id="ARBA00022529"/>
    </source>
</evidence>
<evidence type="ECO:0000256" key="1">
    <source>
        <dbReference type="ARBA" id="ARBA00006722"/>
    </source>
</evidence>
<feature type="signal peptide" evidence="6">
    <location>
        <begin position="1"/>
        <end position="25"/>
    </location>
</feature>
<sequence length="83" mass="8996">MGKIAVTCILVIVFTISLYDRNVLASGAEVVEGKISYAHCHPLCTDYYGWFQCLTDCLNSGFAKGGECVSPSPKDPKKCCCKP</sequence>
<organism evidence="8 9">
    <name type="scientific">Capsella rubella</name>
    <dbReference type="NCBI Taxonomy" id="81985"/>
    <lineage>
        <taxon>Eukaryota</taxon>
        <taxon>Viridiplantae</taxon>
        <taxon>Streptophyta</taxon>
        <taxon>Embryophyta</taxon>
        <taxon>Tracheophyta</taxon>
        <taxon>Spermatophyta</taxon>
        <taxon>Magnoliopsida</taxon>
        <taxon>eudicotyledons</taxon>
        <taxon>Gunneridae</taxon>
        <taxon>Pentapetalae</taxon>
        <taxon>rosids</taxon>
        <taxon>malvids</taxon>
        <taxon>Brassicales</taxon>
        <taxon>Brassicaceae</taxon>
        <taxon>Camelineae</taxon>
        <taxon>Capsella</taxon>
    </lineage>
</organism>
<dbReference type="GO" id="GO:0050832">
    <property type="term" value="P:defense response to fungus"/>
    <property type="evidence" value="ECO:0007669"/>
    <property type="project" value="UniProtKB-KW"/>
</dbReference>
<keyword evidence="4" id="KW-0611">Plant defense</keyword>
<feature type="chain" id="PRO_5004343320" description="Defensin-like domain-containing protein" evidence="6">
    <location>
        <begin position="26"/>
        <end position="83"/>
    </location>
</feature>
<comment type="similarity">
    <text evidence="1">Belongs to the DEFL family.</text>
</comment>
<protein>
    <recommendedName>
        <fullName evidence="7">Defensin-like domain-containing protein</fullName>
    </recommendedName>
</protein>
<accession>R0I1R6</accession>
<evidence type="ECO:0000313" key="9">
    <source>
        <dbReference type="Proteomes" id="UP000029121"/>
    </source>
</evidence>
<evidence type="ECO:0000259" key="7">
    <source>
        <dbReference type="Pfam" id="PF24552"/>
    </source>
</evidence>
<dbReference type="AlphaFoldDB" id="R0I1R6"/>
<evidence type="ECO:0000313" key="8">
    <source>
        <dbReference type="EMBL" id="EOA31850.1"/>
    </source>
</evidence>
<keyword evidence="6" id="KW-0732">Signal</keyword>
<keyword evidence="5" id="KW-1015">Disulfide bond</keyword>
<dbReference type="InterPro" id="IPR056373">
    <property type="entry name" value="Defensin-like_dom"/>
</dbReference>
<evidence type="ECO:0000256" key="3">
    <source>
        <dbReference type="ARBA" id="ARBA00022577"/>
    </source>
</evidence>
<keyword evidence="3" id="KW-0295">Fungicide</keyword>
<keyword evidence="2" id="KW-0929">Antimicrobial</keyword>
<dbReference type="Proteomes" id="UP000029121">
    <property type="component" value="Unassembled WGS sequence"/>
</dbReference>
<dbReference type="Pfam" id="PF24552">
    <property type="entry name" value="Defensin"/>
    <property type="match status" value="1"/>
</dbReference>
<dbReference type="EMBL" id="KB870807">
    <property type="protein sequence ID" value="EOA31850.1"/>
    <property type="molecule type" value="Genomic_DNA"/>
</dbReference>
<evidence type="ECO:0000256" key="5">
    <source>
        <dbReference type="ARBA" id="ARBA00023157"/>
    </source>
</evidence>
<proteinExistence type="inferred from homology"/>
<dbReference type="GO" id="GO:0031640">
    <property type="term" value="P:killing of cells of another organism"/>
    <property type="evidence" value="ECO:0007669"/>
    <property type="project" value="UniProtKB-KW"/>
</dbReference>
<name>R0I1R6_9BRAS</name>
<gene>
    <name evidence="8" type="ORF">CARUB_v10015077mg</name>
</gene>
<reference evidence="9" key="1">
    <citation type="journal article" date="2013" name="Nat. Genet.">
        <title>The Capsella rubella genome and the genomic consequences of rapid mating system evolution.</title>
        <authorList>
            <person name="Slotte T."/>
            <person name="Hazzouri K.M."/>
            <person name="Agren J.A."/>
            <person name="Koenig D."/>
            <person name="Maumus F."/>
            <person name="Guo Y.L."/>
            <person name="Steige K."/>
            <person name="Platts A.E."/>
            <person name="Escobar J.S."/>
            <person name="Newman L.K."/>
            <person name="Wang W."/>
            <person name="Mandakova T."/>
            <person name="Vello E."/>
            <person name="Smith L.M."/>
            <person name="Henz S.R."/>
            <person name="Steffen J."/>
            <person name="Takuno S."/>
            <person name="Brandvain Y."/>
            <person name="Coop G."/>
            <person name="Andolfatto P."/>
            <person name="Hu T.T."/>
            <person name="Blanchette M."/>
            <person name="Clark R.M."/>
            <person name="Quesneville H."/>
            <person name="Nordborg M."/>
            <person name="Gaut B.S."/>
            <person name="Lysak M.A."/>
            <person name="Jenkins J."/>
            <person name="Grimwood J."/>
            <person name="Chapman J."/>
            <person name="Prochnik S."/>
            <person name="Shu S."/>
            <person name="Rokhsar D."/>
            <person name="Schmutz J."/>
            <person name="Weigel D."/>
            <person name="Wright S.I."/>
        </authorList>
    </citation>
    <scope>NUCLEOTIDE SEQUENCE [LARGE SCALE GENOMIC DNA]</scope>
    <source>
        <strain evidence="9">cv. Monte Gargano</strain>
    </source>
</reference>